<evidence type="ECO:0000313" key="5">
    <source>
        <dbReference type="Proteomes" id="UP001642409"/>
    </source>
</evidence>
<accession>A0AA86NWM0</accession>
<keyword evidence="5" id="KW-1185">Reference proteome</keyword>
<dbReference type="AlphaFoldDB" id="A0AA86NWM0"/>
<dbReference type="PROSITE" id="PS51294">
    <property type="entry name" value="HTH_MYB"/>
    <property type="match status" value="1"/>
</dbReference>
<feature type="domain" description="HTH myb-type" evidence="2">
    <location>
        <begin position="1"/>
        <end position="55"/>
    </location>
</feature>
<organism evidence="3">
    <name type="scientific">Hexamita inflata</name>
    <dbReference type="NCBI Taxonomy" id="28002"/>
    <lineage>
        <taxon>Eukaryota</taxon>
        <taxon>Metamonada</taxon>
        <taxon>Diplomonadida</taxon>
        <taxon>Hexamitidae</taxon>
        <taxon>Hexamitinae</taxon>
        <taxon>Hexamita</taxon>
    </lineage>
</organism>
<sequence length="131" mass="15426">MSYSSKLRWSEEEEAMFQLLLAQFQNNFREVAKHIQTRTYGQVRSHYYNLQNRQSRSQVVAEPPGKQTHMEHRKYEQMRAKLEQLNTAAMPAIVPSRFLFNEPSVVKQTPRLSEQVQMSEISVLSMFVTTE</sequence>
<feature type="domain" description="SANT" evidence="1">
    <location>
        <begin position="4"/>
        <end position="55"/>
    </location>
</feature>
<dbReference type="EMBL" id="CATOUU010000372">
    <property type="protein sequence ID" value="CAI9926793.1"/>
    <property type="molecule type" value="Genomic_DNA"/>
</dbReference>
<dbReference type="SUPFAM" id="SSF46689">
    <property type="entry name" value="Homeodomain-like"/>
    <property type="match status" value="1"/>
</dbReference>
<dbReference type="InterPro" id="IPR017884">
    <property type="entry name" value="SANT_dom"/>
</dbReference>
<dbReference type="PROSITE" id="PS51293">
    <property type="entry name" value="SANT"/>
    <property type="match status" value="1"/>
</dbReference>
<comment type="caution">
    <text evidence="3">The sequence shown here is derived from an EMBL/GenBank/DDBJ whole genome shotgun (WGS) entry which is preliminary data.</text>
</comment>
<evidence type="ECO:0000259" key="1">
    <source>
        <dbReference type="PROSITE" id="PS51293"/>
    </source>
</evidence>
<name>A0AA86NWM0_9EUKA</name>
<dbReference type="Pfam" id="PF00249">
    <property type="entry name" value="Myb_DNA-binding"/>
    <property type="match status" value="1"/>
</dbReference>
<dbReference type="EMBL" id="CAXDID020000470">
    <property type="protein sequence ID" value="CAL6094829.1"/>
    <property type="molecule type" value="Genomic_DNA"/>
</dbReference>
<proteinExistence type="predicted"/>
<dbReference type="CDD" id="cd00167">
    <property type="entry name" value="SANT"/>
    <property type="match status" value="1"/>
</dbReference>
<protein>
    <submittedName>
        <fullName evidence="3">SANT/Myb domain</fullName>
    </submittedName>
    <submittedName>
        <fullName evidence="4">SANT/Myb_domain</fullName>
    </submittedName>
</protein>
<evidence type="ECO:0000313" key="4">
    <source>
        <dbReference type="EMBL" id="CAL6094829.1"/>
    </source>
</evidence>
<gene>
    <name evidence="3" type="ORF">HINF_LOCUS14438</name>
    <name evidence="4" type="ORF">HINF_LOCUS67656</name>
</gene>
<dbReference type="Proteomes" id="UP001642409">
    <property type="component" value="Unassembled WGS sequence"/>
</dbReference>
<dbReference type="InterPro" id="IPR017930">
    <property type="entry name" value="Myb_dom"/>
</dbReference>
<evidence type="ECO:0000259" key="2">
    <source>
        <dbReference type="PROSITE" id="PS51294"/>
    </source>
</evidence>
<reference evidence="3" key="1">
    <citation type="submission" date="2023-06" db="EMBL/GenBank/DDBJ databases">
        <authorList>
            <person name="Kurt Z."/>
        </authorList>
    </citation>
    <scope>NUCLEOTIDE SEQUENCE</scope>
</reference>
<dbReference type="InterPro" id="IPR009057">
    <property type="entry name" value="Homeodomain-like_sf"/>
</dbReference>
<dbReference type="Gene3D" id="1.10.10.60">
    <property type="entry name" value="Homeodomain-like"/>
    <property type="match status" value="1"/>
</dbReference>
<dbReference type="SMART" id="SM00717">
    <property type="entry name" value="SANT"/>
    <property type="match status" value="1"/>
</dbReference>
<reference evidence="4 5" key="2">
    <citation type="submission" date="2024-07" db="EMBL/GenBank/DDBJ databases">
        <authorList>
            <person name="Akdeniz Z."/>
        </authorList>
    </citation>
    <scope>NUCLEOTIDE SEQUENCE [LARGE SCALE GENOMIC DNA]</scope>
</reference>
<dbReference type="InterPro" id="IPR001005">
    <property type="entry name" value="SANT/Myb"/>
</dbReference>
<evidence type="ECO:0000313" key="3">
    <source>
        <dbReference type="EMBL" id="CAI9926793.1"/>
    </source>
</evidence>